<comment type="caution">
    <text evidence="2">The sequence shown here is derived from an EMBL/GenBank/DDBJ whole genome shotgun (WGS) entry which is preliminary data.</text>
</comment>
<dbReference type="InterPro" id="IPR011043">
    <property type="entry name" value="Gal_Oxase/kelch_b-propeller"/>
</dbReference>
<sequence>MSYFNFYIFTFLLNFIFTFANFVPTARWLQTSVIIDKKLYFSGGQNKNQQFLNDFFYLDVSQNFTITALPWNDLSFTGAPKTSEASACSGNNNDLFIFGGMIQNNSFAVKYDISNKQWANTTTGGNEPSKIKTISCAKFNNGSIAIFDKKSEFWIFDSLELTWSLSNVSNAPEHKLAYCTIIPPDETILCIGGDVDKNDTFKTSDKRIIIFGGVNEDLEVFGDLWILDIETYQWSTGNISNPNNLTLCGHTATLVDNYMIVAFGVYDREFNESSSIYMLDVSQKDSYKWVTEFIPSN</sequence>
<evidence type="ECO:0000313" key="2">
    <source>
        <dbReference type="EMBL" id="KAF0408745.1"/>
    </source>
</evidence>
<evidence type="ECO:0000256" key="1">
    <source>
        <dbReference type="SAM" id="Phobius"/>
    </source>
</evidence>
<reference evidence="2 3" key="1">
    <citation type="journal article" date="2019" name="Environ. Microbiol.">
        <title>At the nexus of three kingdoms: the genome of the mycorrhizal fungus Gigaspora margarita provides insights into plant, endobacterial and fungal interactions.</title>
        <authorList>
            <person name="Venice F."/>
            <person name="Ghignone S."/>
            <person name="Salvioli di Fossalunga A."/>
            <person name="Amselem J."/>
            <person name="Novero M."/>
            <person name="Xianan X."/>
            <person name="Sedzielewska Toro K."/>
            <person name="Morin E."/>
            <person name="Lipzen A."/>
            <person name="Grigoriev I.V."/>
            <person name="Henrissat B."/>
            <person name="Martin F.M."/>
            <person name="Bonfante P."/>
        </authorList>
    </citation>
    <scope>NUCLEOTIDE SEQUENCE [LARGE SCALE GENOMIC DNA]</scope>
    <source>
        <strain evidence="2 3">BEG34</strain>
    </source>
</reference>
<dbReference type="OrthoDB" id="10251809at2759"/>
<evidence type="ECO:0000313" key="3">
    <source>
        <dbReference type="Proteomes" id="UP000439903"/>
    </source>
</evidence>
<accession>A0A8H3X476</accession>
<keyword evidence="1" id="KW-0812">Transmembrane</keyword>
<keyword evidence="3" id="KW-1185">Reference proteome</keyword>
<dbReference type="SUPFAM" id="SSF50965">
    <property type="entry name" value="Galactose oxidase, central domain"/>
    <property type="match status" value="1"/>
</dbReference>
<dbReference type="AlphaFoldDB" id="A0A8H3X476"/>
<dbReference type="InterPro" id="IPR011498">
    <property type="entry name" value="Kelch_2"/>
</dbReference>
<dbReference type="PANTHER" id="PTHR23244:SF471">
    <property type="entry name" value="GUANINE NUCLEOTIDE-BINDING PROTEIN SUBUNIT BETA 1-RELATED"/>
    <property type="match status" value="1"/>
</dbReference>
<dbReference type="Proteomes" id="UP000439903">
    <property type="component" value="Unassembled WGS sequence"/>
</dbReference>
<proteinExistence type="predicted"/>
<dbReference type="InterPro" id="IPR015915">
    <property type="entry name" value="Kelch-typ_b-propeller"/>
</dbReference>
<keyword evidence="1" id="KW-1133">Transmembrane helix</keyword>
<gene>
    <name evidence="2" type="ORF">F8M41_008476</name>
</gene>
<dbReference type="Pfam" id="PF07646">
    <property type="entry name" value="Kelch_2"/>
    <property type="match status" value="1"/>
</dbReference>
<dbReference type="EMBL" id="WTPW01001892">
    <property type="protein sequence ID" value="KAF0408745.1"/>
    <property type="molecule type" value="Genomic_DNA"/>
</dbReference>
<dbReference type="SUPFAM" id="SSF117281">
    <property type="entry name" value="Kelch motif"/>
    <property type="match status" value="1"/>
</dbReference>
<name>A0A8H3X476_GIGMA</name>
<keyword evidence="1" id="KW-0472">Membrane</keyword>
<protein>
    <submittedName>
        <fullName evidence="2">Galactose oxidase</fullName>
    </submittedName>
</protein>
<dbReference type="PANTHER" id="PTHR23244">
    <property type="entry name" value="KELCH REPEAT DOMAIN"/>
    <property type="match status" value="1"/>
</dbReference>
<dbReference type="Pfam" id="PF24681">
    <property type="entry name" value="Kelch_KLHDC2_KLHL20_DRC7"/>
    <property type="match status" value="1"/>
</dbReference>
<organism evidence="2 3">
    <name type="scientific">Gigaspora margarita</name>
    <dbReference type="NCBI Taxonomy" id="4874"/>
    <lineage>
        <taxon>Eukaryota</taxon>
        <taxon>Fungi</taxon>
        <taxon>Fungi incertae sedis</taxon>
        <taxon>Mucoromycota</taxon>
        <taxon>Glomeromycotina</taxon>
        <taxon>Glomeromycetes</taxon>
        <taxon>Diversisporales</taxon>
        <taxon>Gigasporaceae</taxon>
        <taxon>Gigaspora</taxon>
    </lineage>
</organism>
<dbReference type="Gene3D" id="2.120.10.80">
    <property type="entry name" value="Kelch-type beta propeller"/>
    <property type="match status" value="2"/>
</dbReference>
<feature type="transmembrane region" description="Helical" evidence="1">
    <location>
        <begin position="6"/>
        <end position="29"/>
    </location>
</feature>